<dbReference type="InterPro" id="IPR029069">
    <property type="entry name" value="HotDog_dom_sf"/>
</dbReference>
<dbReference type="Gene3D" id="3.10.129.10">
    <property type="entry name" value="Hotdog Thioesterase"/>
    <property type="match status" value="2"/>
</dbReference>
<protein>
    <submittedName>
        <fullName evidence="1">3-hydroxymyristoyl/3-hydroxydecanoyl-(Acyl carrier protein) dehydratase</fullName>
    </submittedName>
</protein>
<comment type="caution">
    <text evidence="1">The sequence shown here is derived from an EMBL/GenBank/DDBJ whole genome shotgun (WGS) entry which is preliminary data.</text>
</comment>
<gene>
    <name evidence="1" type="ORF">DFR64_1707</name>
</gene>
<dbReference type="AlphaFoldDB" id="A0A347ZQQ1"/>
<evidence type="ECO:0000313" key="1">
    <source>
        <dbReference type="EMBL" id="REG11814.1"/>
    </source>
</evidence>
<proteinExistence type="predicted"/>
<evidence type="ECO:0000313" key="2">
    <source>
        <dbReference type="Proteomes" id="UP000256388"/>
    </source>
</evidence>
<dbReference type="GO" id="GO:0006633">
    <property type="term" value="P:fatty acid biosynthetic process"/>
    <property type="evidence" value="ECO:0007669"/>
    <property type="project" value="UniProtKB-UniPathway"/>
</dbReference>
<reference evidence="1 2" key="1">
    <citation type="submission" date="2018-08" db="EMBL/GenBank/DDBJ databases">
        <title>Genomic Encyclopedia of Type Strains, Phase IV (KMG-IV): sequencing the most valuable type-strain genomes for metagenomic binning, comparative biology and taxonomic classification.</title>
        <authorList>
            <person name="Goeker M."/>
        </authorList>
    </citation>
    <scope>NUCLEOTIDE SEQUENCE [LARGE SCALE GENOMIC DNA]</scope>
    <source>
        <strain evidence="1 2">DSM 23923</strain>
    </source>
</reference>
<dbReference type="Pfam" id="PF07977">
    <property type="entry name" value="FabA"/>
    <property type="match status" value="1"/>
</dbReference>
<sequence>MNMNQAEITERGPGRMLEILDEVMAQSSALHHSLLENQAAMLAALSVLNGNAPLPQAPLPEQAPLFTRRQLEEFASGSVAACFGPDYAILDQRKTPRIPNGRLLLIDRVVAISGERRNPQPPAAITSQVDIPADAWYLREEGYPQVPLAVLMEMALQPCGILSAYLGTSLVIPPENNLFRNLDGNLRFADLPDLRGKTVTNTAQLTRAFSSGGLTIQAYSFALSVDGQTFLSGESSFGYFTPATMEKQSGLDGQEKRAMLIENTDVPLTFRPLGTSTVGGERGLLDLVDQTWFDPAGGRFAKGVILGQKDLQADEWFYSNHFYQDPVMPGSLGVEAIARSLWKYLRREFPQIDPAATRLSFAGNEALSWKYRGQVLPRNQRTYFEIHIKDIDRSGPTPVIRADADFWVDGLRIYAIENLNMTLKESSK</sequence>
<name>A0A347ZQQ1_9CHLR</name>
<dbReference type="EMBL" id="QUMS01000001">
    <property type="protein sequence ID" value="REG11814.1"/>
    <property type="molecule type" value="Genomic_DNA"/>
</dbReference>
<dbReference type="Proteomes" id="UP000256388">
    <property type="component" value="Unassembled WGS sequence"/>
</dbReference>
<dbReference type="SUPFAM" id="SSF54637">
    <property type="entry name" value="Thioesterase/thiol ester dehydrase-isomerase"/>
    <property type="match status" value="2"/>
</dbReference>
<dbReference type="UniPathway" id="UPA00094"/>
<dbReference type="OrthoDB" id="9772788at2"/>
<keyword evidence="2" id="KW-1185">Reference proteome</keyword>
<organism evidence="1 2">
    <name type="scientific">Pelolinea submarina</name>
    <dbReference type="NCBI Taxonomy" id="913107"/>
    <lineage>
        <taxon>Bacteria</taxon>
        <taxon>Bacillati</taxon>
        <taxon>Chloroflexota</taxon>
        <taxon>Anaerolineae</taxon>
        <taxon>Anaerolineales</taxon>
        <taxon>Anaerolineaceae</taxon>
        <taxon>Pelolinea</taxon>
    </lineage>
</organism>
<dbReference type="RefSeq" id="WP_158674976.1">
    <property type="nucleotide sequence ID" value="NZ_AP018437.1"/>
</dbReference>
<accession>A0A347ZQQ1</accession>
<dbReference type="InterPro" id="IPR013114">
    <property type="entry name" value="FabA_FabZ"/>
</dbReference>